<dbReference type="InterPro" id="IPR036412">
    <property type="entry name" value="HAD-like_sf"/>
</dbReference>
<dbReference type="GO" id="GO:0005829">
    <property type="term" value="C:cytosol"/>
    <property type="evidence" value="ECO:0007669"/>
    <property type="project" value="TreeGrafter"/>
</dbReference>
<dbReference type="NCBIfam" id="TIGR01484">
    <property type="entry name" value="HAD-SF-IIB"/>
    <property type="match status" value="1"/>
</dbReference>
<evidence type="ECO:0000313" key="2">
    <source>
        <dbReference type="Proteomes" id="UP000050909"/>
    </source>
</evidence>
<dbReference type="InterPro" id="IPR023214">
    <property type="entry name" value="HAD_sf"/>
</dbReference>
<dbReference type="PATRIC" id="fig|1423722.3.peg.437"/>
<dbReference type="PANTHER" id="PTHR10000">
    <property type="entry name" value="PHOSPHOSERINE PHOSPHATASE"/>
    <property type="match status" value="1"/>
</dbReference>
<gene>
    <name evidence="1" type="ORF">FC62_GL000429</name>
</gene>
<dbReference type="GO" id="GO:0000287">
    <property type="term" value="F:magnesium ion binding"/>
    <property type="evidence" value="ECO:0007669"/>
    <property type="project" value="TreeGrafter"/>
</dbReference>
<organism evidence="1 2">
    <name type="scientific">Amylolactobacillus amylotrophicus DSM 20534</name>
    <dbReference type="NCBI Taxonomy" id="1423722"/>
    <lineage>
        <taxon>Bacteria</taxon>
        <taxon>Bacillati</taxon>
        <taxon>Bacillota</taxon>
        <taxon>Bacilli</taxon>
        <taxon>Lactobacillales</taxon>
        <taxon>Lactobacillaceae</taxon>
        <taxon>Amylolactobacillus</taxon>
    </lineage>
</organism>
<dbReference type="PANTHER" id="PTHR10000:SF8">
    <property type="entry name" value="HAD SUPERFAMILY HYDROLASE-LIKE, TYPE 3"/>
    <property type="match status" value="1"/>
</dbReference>
<dbReference type="NCBIfam" id="TIGR00099">
    <property type="entry name" value="Cof-subfamily"/>
    <property type="match status" value="1"/>
</dbReference>
<dbReference type="PROSITE" id="PS01228">
    <property type="entry name" value="COF_1"/>
    <property type="match status" value="1"/>
</dbReference>
<dbReference type="Gene3D" id="3.30.1240.10">
    <property type="match status" value="1"/>
</dbReference>
<protein>
    <submittedName>
        <fullName evidence="1">Phosphatase YidA</fullName>
    </submittedName>
</protein>
<keyword evidence="2" id="KW-1185">Reference proteome</keyword>
<dbReference type="EMBL" id="AZCV01000001">
    <property type="protein sequence ID" value="KRK38739.1"/>
    <property type="molecule type" value="Genomic_DNA"/>
</dbReference>
<sequence>MTIKLIATDMDGTLLTDQKEISPAALAAIAAARAKGVKVVLATGRPLPGVARYVQQLGLSGEDEYVLTYNGAFVQNLAGNPVIEHPLGYQDFSRWNELAVQNQTYLHFETLNHFYTPNADMNLYISMESFLTHMPIRYRRPEQIPTGIEISKIMITDEPSKLTQFIKQVPASMYEDYQLTQSEDFFFEINSKDASKGTGVLELAQKLGIAPDEVMILGDQGNDLSMFKQPDFLKVAMGNAIPMIKEHATYVTATNEDDGFAKAVRKFALGE</sequence>
<dbReference type="SUPFAM" id="SSF56784">
    <property type="entry name" value="HAD-like"/>
    <property type="match status" value="1"/>
</dbReference>
<proteinExistence type="predicted"/>
<dbReference type="RefSeq" id="WP_054745985.1">
    <property type="nucleotide sequence ID" value="NZ_AZCV01000001.1"/>
</dbReference>
<dbReference type="GO" id="GO:0016791">
    <property type="term" value="F:phosphatase activity"/>
    <property type="evidence" value="ECO:0007669"/>
    <property type="project" value="TreeGrafter"/>
</dbReference>
<dbReference type="NCBIfam" id="NF007806">
    <property type="entry name" value="PRK10513.1"/>
    <property type="match status" value="1"/>
</dbReference>
<name>A0A0R1H2K2_9LACO</name>
<accession>A0A0R1H2K2</accession>
<dbReference type="SFLD" id="SFLDG01140">
    <property type="entry name" value="C2.B:_Phosphomannomutase_and_P"/>
    <property type="match status" value="1"/>
</dbReference>
<dbReference type="CDD" id="cd07516">
    <property type="entry name" value="HAD_Pase"/>
    <property type="match status" value="1"/>
</dbReference>
<dbReference type="InterPro" id="IPR006379">
    <property type="entry name" value="HAD-SF_hydro_IIB"/>
</dbReference>
<dbReference type="Pfam" id="PF08282">
    <property type="entry name" value="Hydrolase_3"/>
    <property type="match status" value="1"/>
</dbReference>
<dbReference type="SFLD" id="SFLDS00003">
    <property type="entry name" value="Haloacid_Dehalogenase"/>
    <property type="match status" value="1"/>
</dbReference>
<dbReference type="Gene3D" id="3.40.50.1000">
    <property type="entry name" value="HAD superfamily/HAD-like"/>
    <property type="match status" value="1"/>
</dbReference>
<dbReference type="Proteomes" id="UP000050909">
    <property type="component" value="Unassembled WGS sequence"/>
</dbReference>
<reference evidence="1 2" key="1">
    <citation type="journal article" date="2015" name="Genome Announc.">
        <title>Expanding the biotechnology potential of lactobacilli through comparative genomics of 213 strains and associated genera.</title>
        <authorList>
            <person name="Sun Z."/>
            <person name="Harris H.M."/>
            <person name="McCann A."/>
            <person name="Guo C."/>
            <person name="Argimon S."/>
            <person name="Zhang W."/>
            <person name="Yang X."/>
            <person name="Jeffery I.B."/>
            <person name="Cooney J.C."/>
            <person name="Kagawa T.F."/>
            <person name="Liu W."/>
            <person name="Song Y."/>
            <person name="Salvetti E."/>
            <person name="Wrobel A."/>
            <person name="Rasinkangas P."/>
            <person name="Parkhill J."/>
            <person name="Rea M.C."/>
            <person name="O'Sullivan O."/>
            <person name="Ritari J."/>
            <person name="Douillard F.P."/>
            <person name="Paul Ross R."/>
            <person name="Yang R."/>
            <person name="Briner A.E."/>
            <person name="Felis G.E."/>
            <person name="de Vos W.M."/>
            <person name="Barrangou R."/>
            <person name="Klaenhammer T.R."/>
            <person name="Caufield P.W."/>
            <person name="Cui Y."/>
            <person name="Zhang H."/>
            <person name="O'Toole P.W."/>
        </authorList>
    </citation>
    <scope>NUCLEOTIDE SEQUENCE [LARGE SCALE GENOMIC DNA]</scope>
    <source>
        <strain evidence="1 2">DSM 20534</strain>
    </source>
</reference>
<comment type="caution">
    <text evidence="1">The sequence shown here is derived from an EMBL/GenBank/DDBJ whole genome shotgun (WGS) entry which is preliminary data.</text>
</comment>
<dbReference type="SFLD" id="SFLDG01144">
    <property type="entry name" value="C2.B.4:_PGP_Like"/>
    <property type="match status" value="1"/>
</dbReference>
<evidence type="ECO:0000313" key="1">
    <source>
        <dbReference type="EMBL" id="KRK38739.1"/>
    </source>
</evidence>
<dbReference type="InterPro" id="IPR000150">
    <property type="entry name" value="Cof"/>
</dbReference>
<dbReference type="AlphaFoldDB" id="A0A0R1H2K2"/>